<sequence>MKPALSLNVIGHVGIRSIHLYVFNFNEKFSPLHGFIKNG</sequence>
<keyword evidence="2" id="KW-1185">Reference proteome</keyword>
<dbReference type="Proteomes" id="UP000780690">
    <property type="component" value="Unassembled WGS sequence"/>
</dbReference>
<accession>A0ABX0QVK5</accession>
<comment type="caution">
    <text evidence="1">The sequence shown here is derived from an EMBL/GenBank/DDBJ whole genome shotgun (WGS) entry which is preliminary data.</text>
</comment>
<name>A0ABX0QVK5_9GAMM</name>
<reference evidence="1 2" key="1">
    <citation type="journal article" date="2019" name="bioRxiv">
        <title>Bacteria contribute to plant secondary compound degradation in a generalist herbivore system.</title>
        <authorList>
            <person name="Francoeur C.B."/>
            <person name="Khadempour L."/>
            <person name="Moreira-Soto R.D."/>
            <person name="Gotting K."/>
            <person name="Book A.J."/>
            <person name="Pinto-Tomas A.A."/>
            <person name="Keefover-Ring K."/>
            <person name="Currie C.R."/>
        </authorList>
    </citation>
    <scope>NUCLEOTIDE SEQUENCE [LARGE SCALE GENOMIC DNA]</scope>
    <source>
        <strain evidence="1 2">Acro-805</strain>
    </source>
</reference>
<organism evidence="1 2">
    <name type="scientific">Candidatus Pantoea formicae</name>
    <dbReference type="NCBI Taxonomy" id="2608355"/>
    <lineage>
        <taxon>Bacteria</taxon>
        <taxon>Pseudomonadati</taxon>
        <taxon>Pseudomonadota</taxon>
        <taxon>Gammaproteobacteria</taxon>
        <taxon>Enterobacterales</taxon>
        <taxon>Erwiniaceae</taxon>
        <taxon>Pantoea</taxon>
    </lineage>
</organism>
<proteinExistence type="predicted"/>
<dbReference type="EMBL" id="VWXD01000001">
    <property type="protein sequence ID" value="NIE98851.1"/>
    <property type="molecule type" value="Genomic_DNA"/>
</dbReference>
<gene>
    <name evidence="1" type="ORF">F3J38_02005</name>
</gene>
<evidence type="ECO:0000313" key="1">
    <source>
        <dbReference type="EMBL" id="NIE98851.1"/>
    </source>
</evidence>
<protein>
    <submittedName>
        <fullName evidence="1">Arsenate reductase</fullName>
    </submittedName>
</protein>
<evidence type="ECO:0000313" key="2">
    <source>
        <dbReference type="Proteomes" id="UP000780690"/>
    </source>
</evidence>